<evidence type="ECO:0000313" key="3">
    <source>
        <dbReference type="Proteomes" id="UP000828390"/>
    </source>
</evidence>
<organism evidence="2 3">
    <name type="scientific">Dreissena polymorpha</name>
    <name type="common">Zebra mussel</name>
    <name type="synonym">Mytilus polymorpha</name>
    <dbReference type="NCBI Taxonomy" id="45954"/>
    <lineage>
        <taxon>Eukaryota</taxon>
        <taxon>Metazoa</taxon>
        <taxon>Spiralia</taxon>
        <taxon>Lophotrochozoa</taxon>
        <taxon>Mollusca</taxon>
        <taxon>Bivalvia</taxon>
        <taxon>Autobranchia</taxon>
        <taxon>Heteroconchia</taxon>
        <taxon>Euheterodonta</taxon>
        <taxon>Imparidentia</taxon>
        <taxon>Neoheterodontei</taxon>
        <taxon>Myida</taxon>
        <taxon>Dreissenoidea</taxon>
        <taxon>Dreissenidae</taxon>
        <taxon>Dreissena</taxon>
    </lineage>
</organism>
<keyword evidence="3" id="KW-1185">Reference proteome</keyword>
<feature type="region of interest" description="Disordered" evidence="1">
    <location>
        <begin position="73"/>
        <end position="97"/>
    </location>
</feature>
<accession>A0A9D4RZT2</accession>
<sequence length="97" mass="11613">MLERLKTIEAEMNTVKKQNLEWKRDYEATKSIEPERRHNRYANRGRNCRGGYSRGRYSNRVHIQYNNPEYVSTTENKQSHLNERALSRQGTLEAKQK</sequence>
<comment type="caution">
    <text evidence="2">The sequence shown here is derived from an EMBL/GenBank/DDBJ whole genome shotgun (WGS) entry which is preliminary data.</text>
</comment>
<dbReference type="Proteomes" id="UP000828390">
    <property type="component" value="Unassembled WGS sequence"/>
</dbReference>
<reference evidence="2" key="1">
    <citation type="journal article" date="2019" name="bioRxiv">
        <title>The Genome of the Zebra Mussel, Dreissena polymorpha: A Resource for Invasive Species Research.</title>
        <authorList>
            <person name="McCartney M.A."/>
            <person name="Auch B."/>
            <person name="Kono T."/>
            <person name="Mallez S."/>
            <person name="Zhang Y."/>
            <person name="Obille A."/>
            <person name="Becker A."/>
            <person name="Abrahante J.E."/>
            <person name="Garbe J."/>
            <person name="Badalamenti J.P."/>
            <person name="Herman A."/>
            <person name="Mangelson H."/>
            <person name="Liachko I."/>
            <person name="Sullivan S."/>
            <person name="Sone E.D."/>
            <person name="Koren S."/>
            <person name="Silverstein K.A.T."/>
            <person name="Beckman K.B."/>
            <person name="Gohl D.M."/>
        </authorList>
    </citation>
    <scope>NUCLEOTIDE SEQUENCE</scope>
    <source>
        <strain evidence="2">Duluth1</strain>
        <tissue evidence="2">Whole animal</tissue>
    </source>
</reference>
<evidence type="ECO:0000256" key="1">
    <source>
        <dbReference type="SAM" id="MobiDB-lite"/>
    </source>
</evidence>
<name>A0A9D4RZT2_DREPO</name>
<feature type="compositionally biased region" description="Basic and acidic residues" evidence="1">
    <location>
        <begin position="77"/>
        <end position="86"/>
    </location>
</feature>
<protein>
    <submittedName>
        <fullName evidence="2">Uncharacterized protein</fullName>
    </submittedName>
</protein>
<dbReference type="AlphaFoldDB" id="A0A9D4RZT2"/>
<gene>
    <name evidence="2" type="ORF">DPMN_009061</name>
</gene>
<reference evidence="2" key="2">
    <citation type="submission" date="2020-11" db="EMBL/GenBank/DDBJ databases">
        <authorList>
            <person name="McCartney M.A."/>
            <person name="Auch B."/>
            <person name="Kono T."/>
            <person name="Mallez S."/>
            <person name="Becker A."/>
            <person name="Gohl D.M."/>
            <person name="Silverstein K.A.T."/>
            <person name="Koren S."/>
            <person name="Bechman K.B."/>
            <person name="Herman A."/>
            <person name="Abrahante J.E."/>
            <person name="Garbe J."/>
        </authorList>
    </citation>
    <scope>NUCLEOTIDE SEQUENCE</scope>
    <source>
        <strain evidence="2">Duluth1</strain>
        <tissue evidence="2">Whole animal</tissue>
    </source>
</reference>
<evidence type="ECO:0000313" key="2">
    <source>
        <dbReference type="EMBL" id="KAH3885073.1"/>
    </source>
</evidence>
<dbReference type="EMBL" id="JAIWYP010000001">
    <property type="protein sequence ID" value="KAH3885073.1"/>
    <property type="molecule type" value="Genomic_DNA"/>
</dbReference>
<proteinExistence type="predicted"/>